<gene>
    <name evidence="1" type="ORF">ACAOBT_LOCUS2556</name>
</gene>
<accession>A0A9P0NVR3</accession>
<protein>
    <submittedName>
        <fullName evidence="1">Uncharacterized protein</fullName>
    </submittedName>
</protein>
<evidence type="ECO:0000313" key="1">
    <source>
        <dbReference type="EMBL" id="CAH1958266.1"/>
    </source>
</evidence>
<proteinExistence type="predicted"/>
<sequence length="62" mass="6528">MILLSGSIFRSSVVTLGKQMVVYQSEVAVLCSLTGIAQYDPLLTQPFCSSATGGVSNGKLIF</sequence>
<dbReference type="Proteomes" id="UP001152888">
    <property type="component" value="Unassembled WGS sequence"/>
</dbReference>
<evidence type="ECO:0000313" key="2">
    <source>
        <dbReference type="Proteomes" id="UP001152888"/>
    </source>
</evidence>
<dbReference type="AlphaFoldDB" id="A0A9P0NVR3"/>
<comment type="caution">
    <text evidence="1">The sequence shown here is derived from an EMBL/GenBank/DDBJ whole genome shotgun (WGS) entry which is preliminary data.</text>
</comment>
<dbReference type="EMBL" id="CAKOFQ010006676">
    <property type="protein sequence ID" value="CAH1958266.1"/>
    <property type="molecule type" value="Genomic_DNA"/>
</dbReference>
<keyword evidence="2" id="KW-1185">Reference proteome</keyword>
<reference evidence="1" key="1">
    <citation type="submission" date="2022-03" db="EMBL/GenBank/DDBJ databases">
        <authorList>
            <person name="Sayadi A."/>
        </authorList>
    </citation>
    <scope>NUCLEOTIDE SEQUENCE</scope>
</reference>
<name>A0A9P0NVR3_ACAOB</name>
<organism evidence="1 2">
    <name type="scientific">Acanthoscelides obtectus</name>
    <name type="common">Bean weevil</name>
    <name type="synonym">Bruchus obtectus</name>
    <dbReference type="NCBI Taxonomy" id="200917"/>
    <lineage>
        <taxon>Eukaryota</taxon>
        <taxon>Metazoa</taxon>
        <taxon>Ecdysozoa</taxon>
        <taxon>Arthropoda</taxon>
        <taxon>Hexapoda</taxon>
        <taxon>Insecta</taxon>
        <taxon>Pterygota</taxon>
        <taxon>Neoptera</taxon>
        <taxon>Endopterygota</taxon>
        <taxon>Coleoptera</taxon>
        <taxon>Polyphaga</taxon>
        <taxon>Cucujiformia</taxon>
        <taxon>Chrysomeloidea</taxon>
        <taxon>Chrysomelidae</taxon>
        <taxon>Bruchinae</taxon>
        <taxon>Bruchini</taxon>
        <taxon>Acanthoscelides</taxon>
    </lineage>
</organism>